<name>A0A917TB67_9RHOB</name>
<sequence length="109" mass="12078">MVLYSGGHLRIDNGRPMPGEFDATLRNLREVPTNLYLNTPGELGLLVEALATDRELRATSYRVLKLIYCGGAVLPQHAWRSLDTHAVEETGRRVMITSGVDCTEAGRPR</sequence>
<gene>
    <name evidence="1" type="ORF">GCM10011534_42840</name>
</gene>
<dbReference type="EMBL" id="BMLF01000008">
    <property type="protein sequence ID" value="GGM16344.1"/>
    <property type="molecule type" value="Genomic_DNA"/>
</dbReference>
<protein>
    <submittedName>
        <fullName evidence="1">Uncharacterized protein</fullName>
    </submittedName>
</protein>
<reference evidence="1" key="1">
    <citation type="journal article" date="2014" name="Int. J. Syst. Evol. Microbiol.">
        <title>Complete genome sequence of Corynebacterium casei LMG S-19264T (=DSM 44701T), isolated from a smear-ripened cheese.</title>
        <authorList>
            <consortium name="US DOE Joint Genome Institute (JGI-PGF)"/>
            <person name="Walter F."/>
            <person name="Albersmeier A."/>
            <person name="Kalinowski J."/>
            <person name="Ruckert C."/>
        </authorList>
    </citation>
    <scope>NUCLEOTIDE SEQUENCE</scope>
    <source>
        <strain evidence="1">CGMCC 1.6293</strain>
    </source>
</reference>
<keyword evidence="2" id="KW-1185">Reference proteome</keyword>
<comment type="caution">
    <text evidence="1">The sequence shown here is derived from an EMBL/GenBank/DDBJ whole genome shotgun (WGS) entry which is preliminary data.</text>
</comment>
<proteinExistence type="predicted"/>
<reference evidence="1" key="2">
    <citation type="submission" date="2020-09" db="EMBL/GenBank/DDBJ databases">
        <authorList>
            <person name="Sun Q."/>
            <person name="Zhou Y."/>
        </authorList>
    </citation>
    <scope>NUCLEOTIDE SEQUENCE</scope>
    <source>
        <strain evidence="1">CGMCC 1.6293</strain>
    </source>
</reference>
<dbReference type="AlphaFoldDB" id="A0A917TB67"/>
<evidence type="ECO:0000313" key="1">
    <source>
        <dbReference type="EMBL" id="GGM16344.1"/>
    </source>
</evidence>
<dbReference type="Proteomes" id="UP000649829">
    <property type="component" value="Unassembled WGS sequence"/>
</dbReference>
<dbReference type="RefSeq" id="WP_051631008.1">
    <property type="nucleotide sequence ID" value="NZ_BMLF01000008.1"/>
</dbReference>
<evidence type="ECO:0000313" key="2">
    <source>
        <dbReference type="Proteomes" id="UP000649829"/>
    </source>
</evidence>
<accession>A0A917TB67</accession>
<organism evidence="1 2">
    <name type="scientific">Pseudooceanicola nanhaiensis</name>
    <dbReference type="NCBI Taxonomy" id="375761"/>
    <lineage>
        <taxon>Bacteria</taxon>
        <taxon>Pseudomonadati</taxon>
        <taxon>Pseudomonadota</taxon>
        <taxon>Alphaproteobacteria</taxon>
        <taxon>Rhodobacterales</taxon>
        <taxon>Paracoccaceae</taxon>
        <taxon>Pseudooceanicola</taxon>
    </lineage>
</organism>